<dbReference type="Proteomes" id="UP001597286">
    <property type="component" value="Unassembled WGS sequence"/>
</dbReference>
<evidence type="ECO:0000313" key="3">
    <source>
        <dbReference type="Proteomes" id="UP001597286"/>
    </source>
</evidence>
<feature type="transmembrane region" description="Helical" evidence="1">
    <location>
        <begin position="221"/>
        <end position="242"/>
    </location>
</feature>
<protein>
    <submittedName>
        <fullName evidence="2">MlaE family ABC transporter permease</fullName>
    </submittedName>
</protein>
<dbReference type="EMBL" id="JBHUFB010000020">
    <property type="protein sequence ID" value="MFD1815408.1"/>
    <property type="molecule type" value="Genomic_DNA"/>
</dbReference>
<feature type="transmembrane region" description="Helical" evidence="1">
    <location>
        <begin position="263"/>
        <end position="282"/>
    </location>
</feature>
<comment type="caution">
    <text evidence="2">The sequence shown here is derived from an EMBL/GenBank/DDBJ whole genome shotgun (WGS) entry which is preliminary data.</text>
</comment>
<dbReference type="PANTHER" id="PTHR30188:SF13">
    <property type="entry name" value="CONSERVED HYPOTHETICAL INTEGRAL MEMBRANE PROTEIN YRBE3B"/>
    <property type="match status" value="1"/>
</dbReference>
<evidence type="ECO:0000313" key="2">
    <source>
        <dbReference type="EMBL" id="MFD1815408.1"/>
    </source>
</evidence>
<reference evidence="3" key="1">
    <citation type="journal article" date="2019" name="Int. J. Syst. Evol. Microbiol.">
        <title>The Global Catalogue of Microorganisms (GCM) 10K type strain sequencing project: providing services to taxonomists for standard genome sequencing and annotation.</title>
        <authorList>
            <consortium name="The Broad Institute Genomics Platform"/>
            <consortium name="The Broad Institute Genome Sequencing Center for Infectious Disease"/>
            <person name="Wu L."/>
            <person name="Ma J."/>
        </authorList>
    </citation>
    <scope>NUCLEOTIDE SEQUENCE [LARGE SCALE GENOMIC DNA]</scope>
    <source>
        <strain evidence="3">DT72</strain>
    </source>
</reference>
<evidence type="ECO:0000256" key="1">
    <source>
        <dbReference type="SAM" id="Phobius"/>
    </source>
</evidence>
<accession>A0ABW4PA65</accession>
<keyword evidence="1" id="KW-0472">Membrane</keyword>
<keyword evidence="3" id="KW-1185">Reference proteome</keyword>
<feature type="transmembrane region" description="Helical" evidence="1">
    <location>
        <begin position="72"/>
        <end position="99"/>
    </location>
</feature>
<keyword evidence="1" id="KW-0812">Transmembrane</keyword>
<dbReference type="Pfam" id="PF02405">
    <property type="entry name" value="MlaE"/>
    <property type="match status" value="1"/>
</dbReference>
<feature type="transmembrane region" description="Helical" evidence="1">
    <location>
        <begin position="171"/>
        <end position="201"/>
    </location>
</feature>
<dbReference type="RefSeq" id="WP_378487836.1">
    <property type="nucleotide sequence ID" value="NZ_JBHUFB010000020.1"/>
</dbReference>
<proteinExistence type="predicted"/>
<name>A0ABW4PA65_9NOCA</name>
<keyword evidence="1" id="KW-1133">Transmembrane helix</keyword>
<gene>
    <name evidence="2" type="ORF">ACFSJG_24580</name>
</gene>
<sequence>MFGRTTQVPSRHWNEGGRLRDAAGTAGRPFEHIGRLVTFVLDVLAGLPHTIRVYRRQTLAAFSETTWGNGSIIVGGGIAGVLAILGLSVGGMIGILGVTSLSSLNLSPMAGLITGYAATREMAPMIAAVGFAAQAGCRMTAEIGSMRISEEIDALEAQAIRPIPFVVGTRVVAGVAAIVPFYLVSLCMAFLASRIVVSVFYGQSAGAYDRYVEAFVSPVDVLYSTIKVVVFAVAVIIAHTYYGFFASGGPEGVGIASGRAIRASLVAIVAVNMILSLMFWGLNSGLNFA</sequence>
<dbReference type="InterPro" id="IPR030802">
    <property type="entry name" value="Permease_MalE"/>
</dbReference>
<dbReference type="PANTHER" id="PTHR30188">
    <property type="entry name" value="ABC TRANSPORTER PERMEASE PROTEIN-RELATED"/>
    <property type="match status" value="1"/>
</dbReference>
<organism evidence="2 3">
    <name type="scientific">Rhodococcus gannanensis</name>
    <dbReference type="NCBI Taxonomy" id="1960308"/>
    <lineage>
        <taxon>Bacteria</taxon>
        <taxon>Bacillati</taxon>
        <taxon>Actinomycetota</taxon>
        <taxon>Actinomycetes</taxon>
        <taxon>Mycobacteriales</taxon>
        <taxon>Nocardiaceae</taxon>
        <taxon>Rhodococcus</taxon>
    </lineage>
</organism>